<sequence>MSTRPSGVSSYSITLSSSFTTSIHVTVLDELVNINSLFTITNHYVALPLLPMLTLYGRENELDELDHRPYAYEGNNDFHQSQNNA</sequence>
<organism evidence="1 2">
    <name type="scientific">Dillenia turbinata</name>
    <dbReference type="NCBI Taxonomy" id="194707"/>
    <lineage>
        <taxon>Eukaryota</taxon>
        <taxon>Viridiplantae</taxon>
        <taxon>Streptophyta</taxon>
        <taxon>Embryophyta</taxon>
        <taxon>Tracheophyta</taxon>
        <taxon>Spermatophyta</taxon>
        <taxon>Magnoliopsida</taxon>
        <taxon>eudicotyledons</taxon>
        <taxon>Gunneridae</taxon>
        <taxon>Pentapetalae</taxon>
        <taxon>Dilleniales</taxon>
        <taxon>Dilleniaceae</taxon>
        <taxon>Dillenia</taxon>
    </lineage>
</organism>
<accession>A0AAN8YWT7</accession>
<dbReference type="AlphaFoldDB" id="A0AAN8YWT7"/>
<reference evidence="1 2" key="1">
    <citation type="submission" date="2023-12" db="EMBL/GenBank/DDBJ databases">
        <title>A high-quality genome assembly for Dillenia turbinata (Dilleniales).</title>
        <authorList>
            <person name="Chanderbali A."/>
        </authorList>
    </citation>
    <scope>NUCLEOTIDE SEQUENCE [LARGE SCALE GENOMIC DNA]</scope>
    <source>
        <strain evidence="1">LSX21</strain>
        <tissue evidence="1">Leaf</tissue>
    </source>
</reference>
<keyword evidence="2" id="KW-1185">Reference proteome</keyword>
<proteinExistence type="predicted"/>
<protein>
    <submittedName>
        <fullName evidence="1">Uncharacterized protein</fullName>
    </submittedName>
</protein>
<dbReference type="EMBL" id="JBAMMX010000022">
    <property type="protein sequence ID" value="KAK6918029.1"/>
    <property type="molecule type" value="Genomic_DNA"/>
</dbReference>
<gene>
    <name evidence="1" type="ORF">RJ641_016451</name>
</gene>
<name>A0AAN8YWT7_9MAGN</name>
<comment type="caution">
    <text evidence="1">The sequence shown here is derived from an EMBL/GenBank/DDBJ whole genome shotgun (WGS) entry which is preliminary data.</text>
</comment>
<evidence type="ECO:0000313" key="1">
    <source>
        <dbReference type="EMBL" id="KAK6918029.1"/>
    </source>
</evidence>
<dbReference type="Proteomes" id="UP001370490">
    <property type="component" value="Unassembled WGS sequence"/>
</dbReference>
<evidence type="ECO:0000313" key="2">
    <source>
        <dbReference type="Proteomes" id="UP001370490"/>
    </source>
</evidence>